<dbReference type="EMBL" id="BMKQ01000001">
    <property type="protein sequence ID" value="GGF40588.1"/>
    <property type="molecule type" value="Genomic_DNA"/>
</dbReference>
<dbReference type="InterPro" id="IPR016169">
    <property type="entry name" value="FAD-bd_PCMH_sub2"/>
</dbReference>
<dbReference type="PANTHER" id="PTHR11748">
    <property type="entry name" value="D-LACTATE DEHYDROGENASE"/>
    <property type="match status" value="1"/>
</dbReference>
<dbReference type="PANTHER" id="PTHR11748:SF103">
    <property type="entry name" value="GLYCOLATE OXIDASE SUBUNIT GLCE"/>
    <property type="match status" value="1"/>
</dbReference>
<dbReference type="Gene3D" id="3.30.465.10">
    <property type="match status" value="1"/>
</dbReference>
<evidence type="ECO:0000313" key="8">
    <source>
        <dbReference type="Proteomes" id="UP000649179"/>
    </source>
</evidence>
<evidence type="ECO:0000256" key="4">
    <source>
        <dbReference type="ARBA" id="ARBA00023002"/>
    </source>
</evidence>
<keyword evidence="3" id="KW-0274">FAD</keyword>
<keyword evidence="4" id="KW-0560">Oxidoreductase</keyword>
<dbReference type="Proteomes" id="UP000649179">
    <property type="component" value="Unassembled WGS sequence"/>
</dbReference>
<dbReference type="GO" id="GO:0071949">
    <property type="term" value="F:FAD binding"/>
    <property type="evidence" value="ECO:0007669"/>
    <property type="project" value="InterPro"/>
</dbReference>
<dbReference type="AlphaFoldDB" id="A0A917F1C1"/>
<evidence type="ECO:0000256" key="2">
    <source>
        <dbReference type="ARBA" id="ARBA00022630"/>
    </source>
</evidence>
<organism evidence="7 8">
    <name type="scientific">Marmoricola endophyticus</name>
    <dbReference type="NCBI Taxonomy" id="2040280"/>
    <lineage>
        <taxon>Bacteria</taxon>
        <taxon>Bacillati</taxon>
        <taxon>Actinomycetota</taxon>
        <taxon>Actinomycetes</taxon>
        <taxon>Propionibacteriales</taxon>
        <taxon>Nocardioidaceae</taxon>
        <taxon>Marmoricola</taxon>
    </lineage>
</organism>
<comment type="cofactor">
    <cofactor evidence="1">
        <name>FAD</name>
        <dbReference type="ChEBI" id="CHEBI:57692"/>
    </cofactor>
</comment>
<dbReference type="InterPro" id="IPR036318">
    <property type="entry name" value="FAD-bd_PCMH-like_sf"/>
</dbReference>
<proteinExistence type="predicted"/>
<dbReference type="InterPro" id="IPR006094">
    <property type="entry name" value="Oxid_FAD_bind_N"/>
</dbReference>
<name>A0A917F1C1_9ACTN</name>
<dbReference type="SUPFAM" id="SSF56176">
    <property type="entry name" value="FAD-binding/transporter-associated domain-like"/>
    <property type="match status" value="1"/>
</dbReference>
<sequence length="410" mass="41603">MTVTQAAESALGSACPVTPAGPGDAVDGTPAGLVARPASTDEVAEVMRAAAAHGLSVVPRGRGTKQTWGRPPSAADVVVDLAAMDAVLDHAAGDLIVETQAGARLEDVQAQVATAGQRLVVDDTVPGASMGGTLAAHTSGPQRMLVGTVRDLLIGVTVVRADGVVAHAGGRVVKNVAGYDLGKLLIGSYGTLGVVTEAVFRLHPVPEARRWVAVDVPDAVRAHEVVHRVVHAQVVPHAVEVETTDGGGFRVAVLLGGREAGVVQRCAATRELLGPTAADLDAEPDPTYPWAPGETGLKLTCLLSGVGELLGAAHGVGARVRGSAGTGVLYAALPPAPAADVAVAVERLRATCTLLGGSAVVVDAPAEVKQVVDVWGPVPGGDAGLDLMRRVKDRFDPEHRLAPGRFVGGI</sequence>
<evidence type="ECO:0000313" key="7">
    <source>
        <dbReference type="EMBL" id="GGF40588.1"/>
    </source>
</evidence>
<evidence type="ECO:0000256" key="5">
    <source>
        <dbReference type="SAM" id="MobiDB-lite"/>
    </source>
</evidence>
<evidence type="ECO:0000256" key="3">
    <source>
        <dbReference type="ARBA" id="ARBA00022827"/>
    </source>
</evidence>
<dbReference type="Pfam" id="PF02913">
    <property type="entry name" value="FAD-oxidase_C"/>
    <property type="match status" value="1"/>
</dbReference>
<protein>
    <submittedName>
        <fullName evidence="7">Glycolate oxidase</fullName>
    </submittedName>
</protein>
<evidence type="ECO:0000256" key="1">
    <source>
        <dbReference type="ARBA" id="ARBA00001974"/>
    </source>
</evidence>
<dbReference type="InterPro" id="IPR004113">
    <property type="entry name" value="FAD-bd_oxidored_4_C"/>
</dbReference>
<evidence type="ECO:0000259" key="6">
    <source>
        <dbReference type="PROSITE" id="PS51387"/>
    </source>
</evidence>
<feature type="domain" description="FAD-binding PCMH-type" evidence="6">
    <location>
        <begin position="26"/>
        <end position="205"/>
    </location>
</feature>
<gene>
    <name evidence="7" type="primary">glcE</name>
    <name evidence="7" type="ORF">GCM10011519_12830</name>
</gene>
<keyword evidence="8" id="KW-1185">Reference proteome</keyword>
<keyword evidence="2" id="KW-0285">Flavoprotein</keyword>
<dbReference type="GO" id="GO:0016491">
    <property type="term" value="F:oxidoreductase activity"/>
    <property type="evidence" value="ECO:0007669"/>
    <property type="project" value="UniProtKB-KW"/>
</dbReference>
<accession>A0A917F1C1</accession>
<reference evidence="7" key="2">
    <citation type="submission" date="2020-09" db="EMBL/GenBank/DDBJ databases">
        <authorList>
            <person name="Sun Q."/>
            <person name="Zhou Y."/>
        </authorList>
    </citation>
    <scope>NUCLEOTIDE SEQUENCE</scope>
    <source>
        <strain evidence="7">CGMCC 1.16067</strain>
    </source>
</reference>
<dbReference type="Pfam" id="PF01565">
    <property type="entry name" value="FAD_binding_4"/>
    <property type="match status" value="1"/>
</dbReference>
<dbReference type="RefSeq" id="WP_188779032.1">
    <property type="nucleotide sequence ID" value="NZ_BMKQ01000001.1"/>
</dbReference>
<feature type="region of interest" description="Disordered" evidence="5">
    <location>
        <begin position="1"/>
        <end position="29"/>
    </location>
</feature>
<dbReference type="SUPFAM" id="SSF55103">
    <property type="entry name" value="FAD-linked oxidases, C-terminal domain"/>
    <property type="match status" value="1"/>
</dbReference>
<dbReference type="InterPro" id="IPR016166">
    <property type="entry name" value="FAD-bd_PCMH"/>
</dbReference>
<comment type="caution">
    <text evidence="7">The sequence shown here is derived from an EMBL/GenBank/DDBJ whole genome shotgun (WGS) entry which is preliminary data.</text>
</comment>
<reference evidence="7" key="1">
    <citation type="journal article" date="2014" name="Int. J. Syst. Evol. Microbiol.">
        <title>Complete genome sequence of Corynebacterium casei LMG S-19264T (=DSM 44701T), isolated from a smear-ripened cheese.</title>
        <authorList>
            <consortium name="US DOE Joint Genome Institute (JGI-PGF)"/>
            <person name="Walter F."/>
            <person name="Albersmeier A."/>
            <person name="Kalinowski J."/>
            <person name="Ruckert C."/>
        </authorList>
    </citation>
    <scope>NUCLEOTIDE SEQUENCE</scope>
    <source>
        <strain evidence="7">CGMCC 1.16067</strain>
    </source>
</reference>
<dbReference type="PROSITE" id="PS51387">
    <property type="entry name" value="FAD_PCMH"/>
    <property type="match status" value="1"/>
</dbReference>
<dbReference type="InterPro" id="IPR016164">
    <property type="entry name" value="FAD-linked_Oxase-like_C"/>
</dbReference>